<evidence type="ECO:0000313" key="3">
    <source>
        <dbReference type="Proteomes" id="UP000595437"/>
    </source>
</evidence>
<reference evidence="3" key="1">
    <citation type="submission" date="2021-01" db="EMBL/GenBank/DDBJ databases">
        <title>Caligus Genome Assembly.</title>
        <authorList>
            <person name="Gallardo-Escarate C."/>
        </authorList>
    </citation>
    <scope>NUCLEOTIDE SEQUENCE [LARGE SCALE GENOMIC DNA]</scope>
</reference>
<dbReference type="Proteomes" id="UP000595437">
    <property type="component" value="Chromosome 1"/>
</dbReference>
<sequence length="264" mass="30414">MNDKNDTLENQTHSQSGRGWLAVELTHLLETDGRTNETKKEKEEEEEEEELEELEEEEVRSEEKEVEEIPEADTVTRKSLTGTQTRTPDTMERRTKREREREKRRREIYTITEGERNDEREKEEGKKGGEEQQERDWRSPSTLSISTGGTDSQTIIIIIIICTRRSTKRLALLLLSLLCRRRAAHSADGFPPIGSLITMTHSGNPTLFSLALFPPGLKMTARRMTCRKTRECNMLHIENAKPSIGFSKGWIHPIILMLIRAKSL</sequence>
<feature type="compositionally biased region" description="Basic and acidic residues" evidence="1">
    <location>
        <begin position="89"/>
        <end position="138"/>
    </location>
</feature>
<accession>A0A7T8KI60</accession>
<evidence type="ECO:0000256" key="1">
    <source>
        <dbReference type="SAM" id="MobiDB-lite"/>
    </source>
</evidence>
<feature type="compositionally biased region" description="Acidic residues" evidence="1">
    <location>
        <begin position="43"/>
        <end position="71"/>
    </location>
</feature>
<feature type="compositionally biased region" description="Polar residues" evidence="1">
    <location>
        <begin position="139"/>
        <end position="148"/>
    </location>
</feature>
<name>A0A7T8KI60_CALRO</name>
<organism evidence="2 3">
    <name type="scientific">Caligus rogercresseyi</name>
    <name type="common">Sea louse</name>
    <dbReference type="NCBI Taxonomy" id="217165"/>
    <lineage>
        <taxon>Eukaryota</taxon>
        <taxon>Metazoa</taxon>
        <taxon>Ecdysozoa</taxon>
        <taxon>Arthropoda</taxon>
        <taxon>Crustacea</taxon>
        <taxon>Multicrustacea</taxon>
        <taxon>Hexanauplia</taxon>
        <taxon>Copepoda</taxon>
        <taxon>Siphonostomatoida</taxon>
        <taxon>Caligidae</taxon>
        <taxon>Caligus</taxon>
    </lineage>
</organism>
<feature type="region of interest" description="Disordered" evidence="1">
    <location>
        <begin position="1"/>
        <end position="148"/>
    </location>
</feature>
<feature type="compositionally biased region" description="Basic and acidic residues" evidence="1">
    <location>
        <begin position="27"/>
        <end position="42"/>
    </location>
</feature>
<keyword evidence="3" id="KW-1185">Reference proteome</keyword>
<dbReference type="AlphaFoldDB" id="A0A7T8KI60"/>
<evidence type="ECO:0000313" key="2">
    <source>
        <dbReference type="EMBL" id="QQP56339.1"/>
    </source>
</evidence>
<feature type="compositionally biased region" description="Polar residues" evidence="1">
    <location>
        <begin position="77"/>
        <end position="88"/>
    </location>
</feature>
<feature type="compositionally biased region" description="Polar residues" evidence="1">
    <location>
        <begin position="8"/>
        <end position="17"/>
    </location>
</feature>
<gene>
    <name evidence="2" type="ORF">FKW44_000958</name>
</gene>
<dbReference type="EMBL" id="CP045890">
    <property type="protein sequence ID" value="QQP56339.1"/>
    <property type="molecule type" value="Genomic_DNA"/>
</dbReference>
<proteinExistence type="predicted"/>
<protein>
    <submittedName>
        <fullName evidence="2">Uncharacterized protein</fullName>
    </submittedName>
</protein>